<dbReference type="Proteomes" id="UP001065613">
    <property type="component" value="Chromosome"/>
</dbReference>
<evidence type="ECO:0000313" key="1">
    <source>
        <dbReference type="EMBL" id="UXE58834.1"/>
    </source>
</evidence>
<sequence length="97" mass="10985">MLQLLYILAFTIIAFLAVSNLIRSLITVSLGSQRPFRASPASLRQQSYHPELFDDNGNPINEPLLVMRSVNVEDARQQLDALYHSSPSKLRDLEEET</sequence>
<dbReference type="InterPro" id="IPR021355">
    <property type="entry name" value="Phage_Syn9_Gp224"/>
</dbReference>
<reference evidence="1" key="1">
    <citation type="submission" date="2021-04" db="EMBL/GenBank/DDBJ databases">
        <title>Genome sequence of Woronichinia naegeliana from Washington state freshwater lake bloom.</title>
        <authorList>
            <person name="Dreher T.W."/>
        </authorList>
    </citation>
    <scope>NUCLEOTIDE SEQUENCE</scope>
    <source>
        <strain evidence="1">WA131</strain>
    </source>
</reference>
<organism evidence="1">
    <name type="scientific">Woronichinia naegeliana WA131</name>
    <dbReference type="NCBI Taxonomy" id="2824559"/>
    <lineage>
        <taxon>Bacteria</taxon>
        <taxon>Bacillati</taxon>
        <taxon>Cyanobacteriota</taxon>
        <taxon>Cyanophyceae</taxon>
        <taxon>Synechococcales</taxon>
        <taxon>Coelosphaeriaceae</taxon>
        <taxon>Woronichinia</taxon>
    </lineage>
</organism>
<dbReference type="Pfam" id="PF11189">
    <property type="entry name" value="DUF2973"/>
    <property type="match status" value="1"/>
</dbReference>
<name>A0A977KSC8_9CYAN</name>
<accession>A0A977KSC8</accession>
<proteinExistence type="predicted"/>
<gene>
    <name evidence="1" type="ORF">KA717_22850</name>
</gene>
<protein>
    <submittedName>
        <fullName evidence="1">DUF2973 domain-containing protein</fullName>
    </submittedName>
</protein>
<dbReference type="EMBL" id="CP073041">
    <property type="protein sequence ID" value="UXE58834.1"/>
    <property type="molecule type" value="Genomic_DNA"/>
</dbReference>
<dbReference type="AlphaFoldDB" id="A0A977KSC8"/>
<dbReference type="KEGG" id="wna:KA717_22850"/>